<gene>
    <name evidence="2" type="ORF">GB928_028040</name>
</gene>
<dbReference type="RefSeq" id="WP_244764187.1">
    <property type="nucleotide sequence ID" value="NZ_JALJCJ010000015.1"/>
</dbReference>
<dbReference type="EMBL" id="WHSC02000021">
    <property type="protein sequence ID" value="MDO6125040.1"/>
    <property type="molecule type" value="Genomic_DNA"/>
</dbReference>
<feature type="region of interest" description="Disordered" evidence="1">
    <location>
        <begin position="48"/>
        <end position="75"/>
    </location>
</feature>
<dbReference type="Proteomes" id="UP001177080">
    <property type="component" value="Unassembled WGS sequence"/>
</dbReference>
<keyword evidence="3" id="KW-1185">Reference proteome</keyword>
<proteinExistence type="predicted"/>
<reference evidence="2" key="1">
    <citation type="submission" date="2022-04" db="EMBL/GenBank/DDBJ databases">
        <title>Shinella lacus sp. nov., a novel member of the genus Shinella from water.</title>
        <authorList>
            <person name="Deng Y."/>
        </authorList>
    </citation>
    <scope>NUCLEOTIDE SEQUENCE</scope>
    <source>
        <strain evidence="2">JCM 31239</strain>
    </source>
</reference>
<evidence type="ECO:0000313" key="2">
    <source>
        <dbReference type="EMBL" id="MDO6125040.1"/>
    </source>
</evidence>
<comment type="caution">
    <text evidence="2">The sequence shown here is derived from an EMBL/GenBank/DDBJ whole genome shotgun (WGS) entry which is preliminary data.</text>
</comment>
<evidence type="ECO:0000256" key="1">
    <source>
        <dbReference type="SAM" id="MobiDB-lite"/>
    </source>
</evidence>
<organism evidence="2 3">
    <name type="scientific">Shinella curvata</name>
    <dbReference type="NCBI Taxonomy" id="1817964"/>
    <lineage>
        <taxon>Bacteria</taxon>
        <taxon>Pseudomonadati</taxon>
        <taxon>Pseudomonadota</taxon>
        <taxon>Alphaproteobacteria</taxon>
        <taxon>Hyphomicrobiales</taxon>
        <taxon>Rhizobiaceae</taxon>
        <taxon>Shinella</taxon>
    </lineage>
</organism>
<sequence>MNVGIPPQQQPKCEQAIEGAARELVDHAIGWPAEAAFEAIKRATERQAMAYHEDPDPADDTIEVRPPTGFSLAPF</sequence>
<accession>A0ABT8XMT7</accession>
<evidence type="ECO:0000313" key="3">
    <source>
        <dbReference type="Proteomes" id="UP001177080"/>
    </source>
</evidence>
<protein>
    <submittedName>
        <fullName evidence="2">Uncharacterized protein</fullName>
    </submittedName>
</protein>
<name>A0ABT8XMT7_9HYPH</name>